<keyword evidence="3" id="KW-1185">Reference proteome</keyword>
<dbReference type="AlphaFoldDB" id="A0A7I8K5H8"/>
<dbReference type="EMBL" id="LR746266">
    <property type="protein sequence ID" value="CAA7392820.1"/>
    <property type="molecule type" value="Genomic_DNA"/>
</dbReference>
<gene>
    <name evidence="2" type="ORF">SI8410_03003666</name>
</gene>
<dbReference type="Proteomes" id="UP000663760">
    <property type="component" value="Chromosome 3"/>
</dbReference>
<reference evidence="2" key="1">
    <citation type="submission" date="2020-02" db="EMBL/GenBank/DDBJ databases">
        <authorList>
            <person name="Scholz U."/>
            <person name="Mascher M."/>
            <person name="Fiebig A."/>
        </authorList>
    </citation>
    <scope>NUCLEOTIDE SEQUENCE</scope>
</reference>
<name>A0A7I8K5H8_SPIIN</name>
<evidence type="ECO:0000313" key="2">
    <source>
        <dbReference type="EMBL" id="CAA7392820.1"/>
    </source>
</evidence>
<proteinExistence type="predicted"/>
<sequence length="23" mass="2679">MRRREALSGQVSKKHWPIHGFTG</sequence>
<accession>A0A7I8K5H8</accession>
<evidence type="ECO:0000256" key="1">
    <source>
        <dbReference type="SAM" id="MobiDB-lite"/>
    </source>
</evidence>
<organism evidence="2 3">
    <name type="scientific">Spirodela intermedia</name>
    <name type="common">Intermediate duckweed</name>
    <dbReference type="NCBI Taxonomy" id="51605"/>
    <lineage>
        <taxon>Eukaryota</taxon>
        <taxon>Viridiplantae</taxon>
        <taxon>Streptophyta</taxon>
        <taxon>Embryophyta</taxon>
        <taxon>Tracheophyta</taxon>
        <taxon>Spermatophyta</taxon>
        <taxon>Magnoliopsida</taxon>
        <taxon>Liliopsida</taxon>
        <taxon>Araceae</taxon>
        <taxon>Lemnoideae</taxon>
        <taxon>Spirodela</taxon>
    </lineage>
</organism>
<feature type="region of interest" description="Disordered" evidence="1">
    <location>
        <begin position="1"/>
        <end position="23"/>
    </location>
</feature>
<evidence type="ECO:0000313" key="3">
    <source>
        <dbReference type="Proteomes" id="UP000663760"/>
    </source>
</evidence>
<protein>
    <submittedName>
        <fullName evidence="2">Uncharacterized protein</fullName>
    </submittedName>
</protein>